<gene>
    <name evidence="8" type="ORF">PISL3812_08225</name>
</gene>
<feature type="transmembrane region" description="Helical" evidence="6">
    <location>
        <begin position="40"/>
        <end position="67"/>
    </location>
</feature>
<protein>
    <recommendedName>
        <fullName evidence="7">G protein-coupled receptor GPR1/2/3 C-terminal domain-containing protein</fullName>
    </recommendedName>
</protein>
<dbReference type="OrthoDB" id="100006at2759"/>
<feature type="transmembrane region" description="Helical" evidence="6">
    <location>
        <begin position="79"/>
        <end position="104"/>
    </location>
</feature>
<sequence>MVSMPWPADLLHGSGDSSSLFTRNSALDISPLPTTQYRGLIAISVLAFASVLATSGLLCFISYRIFLSKRAETLGHNQYIILIYNLLLADLQQSLGFIICIHFVRNNAIHAGTAACFLQGLWLQVGDPGSGLFVMAIAAHTFMLVTFGKKLAHKWFVTAVIGVWCFLAIIVAIPIAIHGVDVMIPSGAWCWIDSEYETERLWTHYLWIFLAEFGTVILYSVMYFQLRRQISASSILGASGSAQVESLKRLRRVVGYMVIYPVAYVVLSLPLAAGRMASARGEQPSMAYFCVAGAMMTSSGMVDVVVYTLTRRNLITDSEYRGNSAYNNIVSGHRNNRSHHHGYGARSANLTTTVTSTVAGGGGGWKTHRGKNRSSDSEGSGSTDNIVQQPKDIELGQLGKVYQQTTIEVTSEPAFLANPSPRSSLEERVSTDRKPMW</sequence>
<feature type="transmembrane region" description="Helical" evidence="6">
    <location>
        <begin position="205"/>
        <end position="224"/>
    </location>
</feature>
<dbReference type="PANTHER" id="PTHR23112">
    <property type="entry name" value="G PROTEIN-COUPLED RECEPTOR 157-RELATED"/>
    <property type="match status" value="1"/>
</dbReference>
<feature type="domain" description="G protein-coupled receptor GPR1/2/3 C-terminal" evidence="7">
    <location>
        <begin position="246"/>
        <end position="314"/>
    </location>
</feature>
<accession>A0A0U1M6M2</accession>
<feature type="region of interest" description="Disordered" evidence="5">
    <location>
        <begin position="358"/>
        <end position="387"/>
    </location>
</feature>
<keyword evidence="4 6" id="KW-0472">Membrane</keyword>
<comment type="subcellular location">
    <subcellularLocation>
        <location evidence="1">Membrane</location>
        <topology evidence="1">Multi-pass membrane protein</topology>
    </subcellularLocation>
</comment>
<dbReference type="GO" id="GO:0007189">
    <property type="term" value="P:adenylate cyclase-activating G protein-coupled receptor signaling pathway"/>
    <property type="evidence" value="ECO:0007669"/>
    <property type="project" value="TreeGrafter"/>
</dbReference>
<dbReference type="SUPFAM" id="SSF81321">
    <property type="entry name" value="Family A G protein-coupled receptor-like"/>
    <property type="match status" value="1"/>
</dbReference>
<keyword evidence="3 6" id="KW-1133">Transmembrane helix</keyword>
<keyword evidence="2 6" id="KW-0812">Transmembrane</keyword>
<evidence type="ECO:0000256" key="2">
    <source>
        <dbReference type="ARBA" id="ARBA00022692"/>
    </source>
</evidence>
<dbReference type="GO" id="GO:0004930">
    <property type="term" value="F:G protein-coupled receptor activity"/>
    <property type="evidence" value="ECO:0007669"/>
    <property type="project" value="TreeGrafter"/>
</dbReference>
<evidence type="ECO:0000313" key="8">
    <source>
        <dbReference type="EMBL" id="CRG91177.1"/>
    </source>
</evidence>
<feature type="region of interest" description="Disordered" evidence="5">
    <location>
        <begin position="414"/>
        <end position="437"/>
    </location>
</feature>
<dbReference type="AlphaFoldDB" id="A0A0U1M6M2"/>
<evidence type="ECO:0000259" key="7">
    <source>
        <dbReference type="Pfam" id="PF11970"/>
    </source>
</evidence>
<dbReference type="STRING" id="28573.A0A0U1M6M2"/>
<dbReference type="Proteomes" id="UP000054383">
    <property type="component" value="Unassembled WGS sequence"/>
</dbReference>
<dbReference type="GO" id="GO:0005886">
    <property type="term" value="C:plasma membrane"/>
    <property type="evidence" value="ECO:0007669"/>
    <property type="project" value="TreeGrafter"/>
</dbReference>
<evidence type="ECO:0000313" key="9">
    <source>
        <dbReference type="Proteomes" id="UP000054383"/>
    </source>
</evidence>
<evidence type="ECO:0000256" key="1">
    <source>
        <dbReference type="ARBA" id="ARBA00004141"/>
    </source>
</evidence>
<dbReference type="EMBL" id="CVMT01000009">
    <property type="protein sequence ID" value="CRG91177.1"/>
    <property type="molecule type" value="Genomic_DNA"/>
</dbReference>
<keyword evidence="9" id="KW-1185">Reference proteome</keyword>
<name>A0A0U1M6M2_TALIS</name>
<evidence type="ECO:0000256" key="3">
    <source>
        <dbReference type="ARBA" id="ARBA00022989"/>
    </source>
</evidence>
<feature type="compositionally biased region" description="Polar residues" evidence="5">
    <location>
        <begin position="377"/>
        <end position="387"/>
    </location>
</feature>
<feature type="transmembrane region" description="Helical" evidence="6">
    <location>
        <begin position="253"/>
        <end position="273"/>
    </location>
</feature>
<dbReference type="PANTHER" id="PTHR23112:SF37">
    <property type="entry name" value="G PROTEIN-COUPLED RECEPTOR GPR1"/>
    <property type="match status" value="1"/>
</dbReference>
<dbReference type="Gene3D" id="1.20.1070.10">
    <property type="entry name" value="Rhodopsin 7-helix transmembrane proteins"/>
    <property type="match status" value="1"/>
</dbReference>
<evidence type="ECO:0000256" key="5">
    <source>
        <dbReference type="SAM" id="MobiDB-lite"/>
    </source>
</evidence>
<feature type="transmembrane region" description="Helical" evidence="6">
    <location>
        <begin position="285"/>
        <end position="309"/>
    </location>
</feature>
<dbReference type="OMA" id="GFWLQIG"/>
<dbReference type="Pfam" id="PF11970">
    <property type="entry name" value="GPR_Gpa2_C"/>
    <property type="match status" value="1"/>
</dbReference>
<dbReference type="InterPro" id="IPR022596">
    <property type="entry name" value="GPR1/2/3_C"/>
</dbReference>
<proteinExistence type="predicted"/>
<reference evidence="8 9" key="1">
    <citation type="submission" date="2015-04" db="EMBL/GenBank/DDBJ databases">
        <authorList>
            <person name="Syromyatnikov M.Y."/>
            <person name="Popov V.N."/>
        </authorList>
    </citation>
    <scope>NUCLEOTIDE SEQUENCE [LARGE SCALE GENOMIC DNA]</scope>
    <source>
        <strain evidence="8">WF-38-12</strain>
    </source>
</reference>
<feature type="transmembrane region" description="Helical" evidence="6">
    <location>
        <begin position="155"/>
        <end position="177"/>
    </location>
</feature>
<organism evidence="8 9">
    <name type="scientific">Talaromyces islandicus</name>
    <name type="common">Penicillium islandicum</name>
    <dbReference type="NCBI Taxonomy" id="28573"/>
    <lineage>
        <taxon>Eukaryota</taxon>
        <taxon>Fungi</taxon>
        <taxon>Dikarya</taxon>
        <taxon>Ascomycota</taxon>
        <taxon>Pezizomycotina</taxon>
        <taxon>Eurotiomycetes</taxon>
        <taxon>Eurotiomycetidae</taxon>
        <taxon>Eurotiales</taxon>
        <taxon>Trichocomaceae</taxon>
        <taxon>Talaromyces</taxon>
        <taxon>Talaromyces sect. Islandici</taxon>
    </lineage>
</organism>
<feature type="transmembrane region" description="Helical" evidence="6">
    <location>
        <begin position="130"/>
        <end position="148"/>
    </location>
</feature>
<feature type="compositionally biased region" description="Basic and acidic residues" evidence="5">
    <location>
        <begin position="424"/>
        <end position="437"/>
    </location>
</feature>
<evidence type="ECO:0000256" key="4">
    <source>
        <dbReference type="ARBA" id="ARBA00023136"/>
    </source>
</evidence>
<evidence type="ECO:0000256" key="6">
    <source>
        <dbReference type="SAM" id="Phobius"/>
    </source>
</evidence>